<evidence type="ECO:0000313" key="2">
    <source>
        <dbReference type="Proteomes" id="UP001497700"/>
    </source>
</evidence>
<accession>A0ACB9ZG23</accession>
<evidence type="ECO:0000313" key="1">
    <source>
        <dbReference type="EMBL" id="KAI4870543.1"/>
    </source>
</evidence>
<name>A0ACB9ZG23_9PEZI</name>
<keyword evidence="2" id="KW-1185">Reference proteome</keyword>
<protein>
    <submittedName>
        <fullName evidence="1">Heterokaryon incompatibility protein-domain-containing protein</fullName>
    </submittedName>
</protein>
<dbReference type="Proteomes" id="UP001497700">
    <property type="component" value="Unassembled WGS sequence"/>
</dbReference>
<comment type="caution">
    <text evidence="1">The sequence shown here is derived from an EMBL/GenBank/DDBJ whole genome shotgun (WGS) entry which is preliminary data.</text>
</comment>
<reference evidence="1 2" key="1">
    <citation type="journal article" date="2022" name="New Phytol.">
        <title>Ecological generalism drives hyperdiversity of secondary metabolite gene clusters in xylarialean endophytes.</title>
        <authorList>
            <person name="Franco M.E.E."/>
            <person name="Wisecaver J.H."/>
            <person name="Arnold A.E."/>
            <person name="Ju Y.M."/>
            <person name="Slot J.C."/>
            <person name="Ahrendt S."/>
            <person name="Moore L.P."/>
            <person name="Eastman K.E."/>
            <person name="Scott K."/>
            <person name="Konkel Z."/>
            <person name="Mondo S.J."/>
            <person name="Kuo A."/>
            <person name="Hayes R.D."/>
            <person name="Haridas S."/>
            <person name="Andreopoulos B."/>
            <person name="Riley R."/>
            <person name="LaButti K."/>
            <person name="Pangilinan J."/>
            <person name="Lipzen A."/>
            <person name="Amirebrahimi M."/>
            <person name="Yan J."/>
            <person name="Adam C."/>
            <person name="Keymanesh K."/>
            <person name="Ng V."/>
            <person name="Louie K."/>
            <person name="Northen T."/>
            <person name="Drula E."/>
            <person name="Henrissat B."/>
            <person name="Hsieh H.M."/>
            <person name="Youens-Clark K."/>
            <person name="Lutzoni F."/>
            <person name="Miadlikowska J."/>
            <person name="Eastwood D.C."/>
            <person name="Hamelin R.C."/>
            <person name="Grigoriev I.V."/>
            <person name="U'Ren J.M."/>
        </authorList>
    </citation>
    <scope>NUCLEOTIDE SEQUENCE [LARGE SCALE GENOMIC DNA]</scope>
    <source>
        <strain evidence="1 2">CBS 119005</strain>
    </source>
</reference>
<gene>
    <name evidence="1" type="ORF">F4820DRAFT_217525</name>
</gene>
<dbReference type="EMBL" id="MU393423">
    <property type="protein sequence ID" value="KAI4870543.1"/>
    <property type="molecule type" value="Genomic_DNA"/>
</dbReference>
<proteinExistence type="predicted"/>
<sequence length="565" mass="64266">MIVNSLKNSRHERTYSVGGVYLARLIEVGEEGDLSYRLVETHSHPKFVQPSLVSYAALSYCWGPQENAALQFKTERHSLEYRLSGFQVDQVTPILRDAIQTTRALKIPYLWVDAVCIVQDDEEYWDKESSRMIFVYRNAALAIFTPASASCQQGVLARDWAMTRIKFRSRLDKTVSGSYILRSVGEELAFGRFHPYGDCLYFALMFTRWARRGWTLQEYELSQRALVFGRTKLHTLTDSGARSEGSDQFSIPTRHWYLLWLIIVGRYSGCELSNPSDKLPAISGLAKHILPSSLPNYYAGHIFLHIDLYWVSFGLWPGYSKTKEALLHTLQFQDSYVTPSWSWASRSHTINFGEWFFFDIGKFDMSWCNVKEECEIVKVSVSLAGSDLFGKVRGGSLLIRGAVVPLPPKVELLGDVGWHEKQWQANDDDKDVAYLSFDWGQFRDDESFEMMSLVLLGCCNMGVNKSWKPFDGTGLYKAEISDTSGSRHNEAYAHPLTKAAELGKNAEVIRLPSVPKDERHAYGIIIHPTSIPEKYLRVGVFYSVAVEGGGLKYFHKRPTQTVEII</sequence>
<organism evidence="1 2">
    <name type="scientific">Hypoxylon rubiginosum</name>
    <dbReference type="NCBI Taxonomy" id="110542"/>
    <lineage>
        <taxon>Eukaryota</taxon>
        <taxon>Fungi</taxon>
        <taxon>Dikarya</taxon>
        <taxon>Ascomycota</taxon>
        <taxon>Pezizomycotina</taxon>
        <taxon>Sordariomycetes</taxon>
        <taxon>Xylariomycetidae</taxon>
        <taxon>Xylariales</taxon>
        <taxon>Hypoxylaceae</taxon>
        <taxon>Hypoxylon</taxon>
    </lineage>
</organism>